<feature type="non-terminal residue" evidence="1">
    <location>
        <position position="161"/>
    </location>
</feature>
<keyword evidence="2" id="KW-1185">Reference proteome</keyword>
<dbReference type="RefSeq" id="WP_132848101.1">
    <property type="nucleotide sequence ID" value="NZ_SLYC01000010.1"/>
</dbReference>
<reference evidence="1 2" key="1">
    <citation type="submission" date="2019-03" db="EMBL/GenBank/DDBJ databases">
        <title>Genomic Encyclopedia of Type Strains, Phase IV (KMG-IV): sequencing the most valuable type-strain genomes for metagenomic binning, comparative biology and taxonomic classification.</title>
        <authorList>
            <person name="Goeker M."/>
        </authorList>
    </citation>
    <scope>NUCLEOTIDE SEQUENCE [LARGE SCALE GENOMIC DNA]</scope>
    <source>
        <strain evidence="1 2">DSM 100013</strain>
    </source>
</reference>
<organism evidence="1 2">
    <name type="scientific">Serpentinicella alkaliphila</name>
    <dbReference type="NCBI Taxonomy" id="1734049"/>
    <lineage>
        <taxon>Bacteria</taxon>
        <taxon>Bacillati</taxon>
        <taxon>Bacillota</taxon>
        <taxon>Clostridia</taxon>
        <taxon>Peptostreptococcales</taxon>
        <taxon>Natronincolaceae</taxon>
        <taxon>Serpentinicella</taxon>
    </lineage>
</organism>
<dbReference type="InterPro" id="IPR011051">
    <property type="entry name" value="RmlC_Cupin_sf"/>
</dbReference>
<evidence type="ECO:0000313" key="1">
    <source>
        <dbReference type="EMBL" id="TCQ03288.1"/>
    </source>
</evidence>
<dbReference type="SUPFAM" id="SSF51182">
    <property type="entry name" value="RmlC-like cupins"/>
    <property type="match status" value="1"/>
</dbReference>
<dbReference type="OrthoDB" id="2081481at2"/>
<name>A0A4R2TIE1_9FIRM</name>
<protein>
    <submittedName>
        <fullName evidence="1">Uncharacterized protein</fullName>
    </submittedName>
</protein>
<comment type="caution">
    <text evidence="1">The sequence shown here is derived from an EMBL/GenBank/DDBJ whole genome shotgun (WGS) entry which is preliminary data.</text>
</comment>
<evidence type="ECO:0000313" key="2">
    <source>
        <dbReference type="Proteomes" id="UP000295504"/>
    </source>
</evidence>
<proteinExistence type="predicted"/>
<accession>A0A4R2TIE1</accession>
<sequence length="161" mass="18415">MQIIEEVANFYRIIKLKPFRKTQGVVFDLFPIDALSKISSIDRVIHQDNAISPSSVGSVERPWYMHPFQADNLIVLHGKRHVELFTKEHGKVESFTVYPDKIYKNGELLFEGGNVLVWPCNVFHRIQSGEEGSASLNFAIHSDGYDIRTNFNIYDLNTETG</sequence>
<gene>
    <name evidence="1" type="ORF">EDD79_101076</name>
</gene>
<dbReference type="Proteomes" id="UP000295504">
    <property type="component" value="Unassembled WGS sequence"/>
</dbReference>
<dbReference type="EMBL" id="SLYC01000010">
    <property type="protein sequence ID" value="TCQ03288.1"/>
    <property type="molecule type" value="Genomic_DNA"/>
</dbReference>
<dbReference type="AlphaFoldDB" id="A0A4R2TIE1"/>